<evidence type="ECO:0000256" key="10">
    <source>
        <dbReference type="RuleBase" id="RU368072"/>
    </source>
</evidence>
<keyword evidence="7 10" id="KW-0539">Nucleus</keyword>
<comment type="similarity">
    <text evidence="1 10">Belongs to the NDC80/HEC1 family.</text>
</comment>
<dbReference type="GO" id="GO:0051315">
    <property type="term" value="P:attachment of mitotic spindle microtubules to kinetochore"/>
    <property type="evidence" value="ECO:0007669"/>
    <property type="project" value="UniProtKB-UniRule"/>
</dbReference>
<dbReference type="PANTHER" id="PTHR10643">
    <property type="entry name" value="KINETOCHORE PROTEIN NDC80"/>
    <property type="match status" value="1"/>
</dbReference>
<feature type="region of interest" description="Disordered" evidence="12">
    <location>
        <begin position="1"/>
        <end position="97"/>
    </location>
</feature>
<dbReference type="SMR" id="B4M2L0"/>
<evidence type="ECO:0000256" key="7">
    <source>
        <dbReference type="ARBA" id="ARBA00023242"/>
    </source>
</evidence>
<reference evidence="14 15" key="1">
    <citation type="journal article" date="2007" name="Nature">
        <title>Evolution of genes and genomes on the Drosophila phylogeny.</title>
        <authorList>
            <consortium name="Drosophila 12 Genomes Consortium"/>
            <person name="Clark A.G."/>
            <person name="Eisen M.B."/>
            <person name="Smith D.R."/>
            <person name="Bergman C.M."/>
            <person name="Oliver B."/>
            <person name="Markow T.A."/>
            <person name="Kaufman T.C."/>
            <person name="Kellis M."/>
            <person name="Gelbart W."/>
            <person name="Iyer V.N."/>
            <person name="Pollard D.A."/>
            <person name="Sackton T.B."/>
            <person name="Larracuente A.M."/>
            <person name="Singh N.D."/>
            <person name="Abad J.P."/>
            <person name="Abt D.N."/>
            <person name="Adryan B."/>
            <person name="Aguade M."/>
            <person name="Akashi H."/>
            <person name="Anderson W.W."/>
            <person name="Aquadro C.F."/>
            <person name="Ardell D.H."/>
            <person name="Arguello R."/>
            <person name="Artieri C.G."/>
            <person name="Barbash D.A."/>
            <person name="Barker D."/>
            <person name="Barsanti P."/>
            <person name="Batterham P."/>
            <person name="Batzoglou S."/>
            <person name="Begun D."/>
            <person name="Bhutkar A."/>
            <person name="Blanco E."/>
            <person name="Bosak S.A."/>
            <person name="Bradley R.K."/>
            <person name="Brand A.D."/>
            <person name="Brent M.R."/>
            <person name="Brooks A.N."/>
            <person name="Brown R.H."/>
            <person name="Butlin R.K."/>
            <person name="Caggese C."/>
            <person name="Calvi B.R."/>
            <person name="Bernardo de Carvalho A."/>
            <person name="Caspi A."/>
            <person name="Castrezana S."/>
            <person name="Celniker S.E."/>
            <person name="Chang J.L."/>
            <person name="Chapple C."/>
            <person name="Chatterji S."/>
            <person name="Chinwalla A."/>
            <person name="Civetta A."/>
            <person name="Clifton S.W."/>
            <person name="Comeron J.M."/>
            <person name="Costello J.C."/>
            <person name="Coyne J.A."/>
            <person name="Daub J."/>
            <person name="David R.G."/>
            <person name="Delcher A.L."/>
            <person name="Delehaunty K."/>
            <person name="Do C.B."/>
            <person name="Ebling H."/>
            <person name="Edwards K."/>
            <person name="Eickbush T."/>
            <person name="Evans J.D."/>
            <person name="Filipski A."/>
            <person name="Findeiss S."/>
            <person name="Freyhult E."/>
            <person name="Fulton L."/>
            <person name="Fulton R."/>
            <person name="Garcia A.C."/>
            <person name="Gardiner A."/>
            <person name="Garfield D.A."/>
            <person name="Garvin B.E."/>
            <person name="Gibson G."/>
            <person name="Gilbert D."/>
            <person name="Gnerre S."/>
            <person name="Godfrey J."/>
            <person name="Good R."/>
            <person name="Gotea V."/>
            <person name="Gravely B."/>
            <person name="Greenberg A.J."/>
            <person name="Griffiths-Jones S."/>
            <person name="Gross S."/>
            <person name="Guigo R."/>
            <person name="Gustafson E.A."/>
            <person name="Haerty W."/>
            <person name="Hahn M.W."/>
            <person name="Halligan D.L."/>
            <person name="Halpern A.L."/>
            <person name="Halter G.M."/>
            <person name="Han M.V."/>
            <person name="Heger A."/>
            <person name="Hillier L."/>
            <person name="Hinrichs A.S."/>
            <person name="Holmes I."/>
            <person name="Hoskins R.A."/>
            <person name="Hubisz M.J."/>
            <person name="Hultmark D."/>
            <person name="Huntley M.A."/>
            <person name="Jaffe D.B."/>
            <person name="Jagadeeshan S."/>
            <person name="Jeck W.R."/>
            <person name="Johnson J."/>
            <person name="Jones C.D."/>
            <person name="Jordan W.C."/>
            <person name="Karpen G.H."/>
            <person name="Kataoka E."/>
            <person name="Keightley P.D."/>
            <person name="Kheradpour P."/>
            <person name="Kirkness E.F."/>
            <person name="Koerich L.B."/>
            <person name="Kristiansen K."/>
            <person name="Kudrna D."/>
            <person name="Kulathinal R.J."/>
            <person name="Kumar S."/>
            <person name="Kwok R."/>
            <person name="Lander E."/>
            <person name="Langley C.H."/>
            <person name="Lapoint R."/>
            <person name="Lazzaro B.P."/>
            <person name="Lee S.J."/>
            <person name="Levesque L."/>
            <person name="Li R."/>
            <person name="Lin C.F."/>
            <person name="Lin M.F."/>
            <person name="Lindblad-Toh K."/>
            <person name="Llopart A."/>
            <person name="Long M."/>
            <person name="Low L."/>
            <person name="Lozovsky E."/>
            <person name="Lu J."/>
            <person name="Luo M."/>
            <person name="Machado C.A."/>
            <person name="Makalowski W."/>
            <person name="Marzo M."/>
            <person name="Matsuda M."/>
            <person name="Matzkin L."/>
            <person name="McAllister B."/>
            <person name="McBride C.S."/>
            <person name="McKernan B."/>
            <person name="McKernan K."/>
            <person name="Mendez-Lago M."/>
            <person name="Minx P."/>
            <person name="Mollenhauer M.U."/>
            <person name="Montooth K."/>
            <person name="Mount S.M."/>
            <person name="Mu X."/>
            <person name="Myers E."/>
            <person name="Negre B."/>
            <person name="Newfeld S."/>
            <person name="Nielsen R."/>
            <person name="Noor M.A."/>
            <person name="O'Grady P."/>
            <person name="Pachter L."/>
            <person name="Papaceit M."/>
            <person name="Parisi M.J."/>
            <person name="Parisi M."/>
            <person name="Parts L."/>
            <person name="Pedersen J.S."/>
            <person name="Pesole G."/>
            <person name="Phillippy A.M."/>
            <person name="Ponting C.P."/>
            <person name="Pop M."/>
            <person name="Porcelli D."/>
            <person name="Powell J.R."/>
            <person name="Prohaska S."/>
            <person name="Pruitt K."/>
            <person name="Puig M."/>
            <person name="Quesneville H."/>
            <person name="Ram K.R."/>
            <person name="Rand D."/>
            <person name="Rasmussen M.D."/>
            <person name="Reed L.K."/>
            <person name="Reenan R."/>
            <person name="Reily A."/>
            <person name="Remington K.A."/>
            <person name="Rieger T.T."/>
            <person name="Ritchie M.G."/>
            <person name="Robin C."/>
            <person name="Rogers Y.H."/>
            <person name="Rohde C."/>
            <person name="Rozas J."/>
            <person name="Rubenfield M.J."/>
            <person name="Ruiz A."/>
            <person name="Russo S."/>
            <person name="Salzberg S.L."/>
            <person name="Sanchez-Gracia A."/>
            <person name="Saranga D.J."/>
            <person name="Sato H."/>
            <person name="Schaeffer S.W."/>
            <person name="Schatz M.C."/>
            <person name="Schlenke T."/>
            <person name="Schwartz R."/>
            <person name="Segarra C."/>
            <person name="Singh R.S."/>
            <person name="Sirot L."/>
            <person name="Sirota M."/>
            <person name="Sisneros N.B."/>
            <person name="Smith C.D."/>
            <person name="Smith T.F."/>
            <person name="Spieth J."/>
            <person name="Stage D.E."/>
            <person name="Stark A."/>
            <person name="Stephan W."/>
            <person name="Strausberg R.L."/>
            <person name="Strempel S."/>
            <person name="Sturgill D."/>
            <person name="Sutton G."/>
            <person name="Sutton G.G."/>
            <person name="Tao W."/>
            <person name="Teichmann S."/>
            <person name="Tobari Y.N."/>
            <person name="Tomimura Y."/>
            <person name="Tsolas J.M."/>
            <person name="Valente V.L."/>
            <person name="Venter E."/>
            <person name="Venter J.C."/>
            <person name="Vicario S."/>
            <person name="Vieira F.G."/>
            <person name="Vilella A.J."/>
            <person name="Villasante A."/>
            <person name="Walenz B."/>
            <person name="Wang J."/>
            <person name="Wasserman M."/>
            <person name="Watts T."/>
            <person name="Wilson D."/>
            <person name="Wilson R.K."/>
            <person name="Wing R.A."/>
            <person name="Wolfner M.F."/>
            <person name="Wong A."/>
            <person name="Wong G.K."/>
            <person name="Wu C.I."/>
            <person name="Wu G."/>
            <person name="Yamamoto D."/>
            <person name="Yang H.P."/>
            <person name="Yang S.P."/>
            <person name="Yorke J.A."/>
            <person name="Yoshida K."/>
            <person name="Zdobnov E."/>
            <person name="Zhang P."/>
            <person name="Zhang Y."/>
            <person name="Zimin A.V."/>
            <person name="Baldwin J."/>
            <person name="Abdouelleil A."/>
            <person name="Abdulkadir J."/>
            <person name="Abebe A."/>
            <person name="Abera B."/>
            <person name="Abreu J."/>
            <person name="Acer S.C."/>
            <person name="Aftuck L."/>
            <person name="Alexander A."/>
            <person name="An P."/>
            <person name="Anderson E."/>
            <person name="Anderson S."/>
            <person name="Arachi H."/>
            <person name="Azer M."/>
            <person name="Bachantsang P."/>
            <person name="Barry A."/>
            <person name="Bayul T."/>
            <person name="Berlin A."/>
            <person name="Bessette D."/>
            <person name="Bloom T."/>
            <person name="Blye J."/>
            <person name="Boguslavskiy L."/>
            <person name="Bonnet C."/>
            <person name="Boukhgalter B."/>
            <person name="Bourzgui I."/>
            <person name="Brown A."/>
            <person name="Cahill P."/>
            <person name="Channer S."/>
            <person name="Cheshatsang Y."/>
            <person name="Chuda L."/>
            <person name="Citroen M."/>
            <person name="Collymore A."/>
            <person name="Cooke P."/>
            <person name="Costello M."/>
            <person name="D'Aco K."/>
            <person name="Daza R."/>
            <person name="De Haan G."/>
            <person name="DeGray S."/>
            <person name="DeMaso C."/>
            <person name="Dhargay N."/>
            <person name="Dooley K."/>
            <person name="Dooley E."/>
            <person name="Doricent M."/>
            <person name="Dorje P."/>
            <person name="Dorjee K."/>
            <person name="Dupes A."/>
            <person name="Elong R."/>
            <person name="Falk J."/>
            <person name="Farina A."/>
            <person name="Faro S."/>
            <person name="Ferguson D."/>
            <person name="Fisher S."/>
            <person name="Foley C.D."/>
            <person name="Franke A."/>
            <person name="Friedrich D."/>
            <person name="Gadbois L."/>
            <person name="Gearin G."/>
            <person name="Gearin C.R."/>
            <person name="Giannoukos G."/>
            <person name="Goode T."/>
            <person name="Graham J."/>
            <person name="Grandbois E."/>
            <person name="Grewal S."/>
            <person name="Gyaltsen K."/>
            <person name="Hafez N."/>
            <person name="Hagos B."/>
            <person name="Hall J."/>
            <person name="Henson C."/>
            <person name="Hollinger A."/>
            <person name="Honan T."/>
            <person name="Huard M.D."/>
            <person name="Hughes L."/>
            <person name="Hurhula B."/>
            <person name="Husby M.E."/>
            <person name="Kamat A."/>
            <person name="Kanga B."/>
            <person name="Kashin S."/>
            <person name="Khazanovich D."/>
            <person name="Kisner P."/>
            <person name="Lance K."/>
            <person name="Lara M."/>
            <person name="Lee W."/>
            <person name="Lennon N."/>
            <person name="Letendre F."/>
            <person name="LeVine R."/>
            <person name="Lipovsky A."/>
            <person name="Liu X."/>
            <person name="Liu J."/>
            <person name="Liu S."/>
            <person name="Lokyitsang T."/>
            <person name="Lokyitsang Y."/>
            <person name="Lubonja R."/>
            <person name="Lui A."/>
            <person name="MacDonald P."/>
            <person name="Magnisalis V."/>
            <person name="Maru K."/>
            <person name="Matthews C."/>
            <person name="McCusker W."/>
            <person name="McDonough S."/>
            <person name="Mehta T."/>
            <person name="Meldrim J."/>
            <person name="Meneus L."/>
            <person name="Mihai O."/>
            <person name="Mihalev A."/>
            <person name="Mihova T."/>
            <person name="Mittelman R."/>
            <person name="Mlenga V."/>
            <person name="Montmayeur A."/>
            <person name="Mulrain L."/>
            <person name="Navidi A."/>
            <person name="Naylor J."/>
            <person name="Negash T."/>
            <person name="Nguyen T."/>
            <person name="Nguyen N."/>
            <person name="Nicol R."/>
            <person name="Norbu C."/>
            <person name="Norbu N."/>
            <person name="Novod N."/>
            <person name="O'Neill B."/>
            <person name="Osman S."/>
            <person name="Markiewicz E."/>
            <person name="Oyono O.L."/>
            <person name="Patti C."/>
            <person name="Phunkhang P."/>
            <person name="Pierre F."/>
            <person name="Priest M."/>
            <person name="Raghuraman S."/>
            <person name="Rege F."/>
            <person name="Reyes R."/>
            <person name="Rise C."/>
            <person name="Rogov P."/>
            <person name="Ross K."/>
            <person name="Ryan E."/>
            <person name="Settipalli S."/>
            <person name="Shea T."/>
            <person name="Sherpa N."/>
            <person name="Shi L."/>
            <person name="Shih D."/>
            <person name="Sparrow T."/>
            <person name="Spaulding J."/>
            <person name="Stalker J."/>
            <person name="Stange-Thomann N."/>
            <person name="Stavropoulos S."/>
            <person name="Stone C."/>
            <person name="Strader C."/>
            <person name="Tesfaye S."/>
            <person name="Thomson T."/>
            <person name="Thoulutsang Y."/>
            <person name="Thoulutsang D."/>
            <person name="Topham K."/>
            <person name="Topping I."/>
            <person name="Tsamla T."/>
            <person name="Vassiliev H."/>
            <person name="Vo A."/>
            <person name="Wangchuk T."/>
            <person name="Wangdi T."/>
            <person name="Weiand M."/>
            <person name="Wilkinson J."/>
            <person name="Wilson A."/>
            <person name="Yadav S."/>
            <person name="Young G."/>
            <person name="Yu Q."/>
            <person name="Zembek L."/>
            <person name="Zhong D."/>
            <person name="Zimmer A."/>
            <person name="Zwirko Z."/>
            <person name="Jaffe D.B."/>
            <person name="Alvarez P."/>
            <person name="Brockman W."/>
            <person name="Butler J."/>
            <person name="Chin C."/>
            <person name="Gnerre S."/>
            <person name="Grabherr M."/>
            <person name="Kleber M."/>
            <person name="Mauceli E."/>
            <person name="MacCallum I."/>
        </authorList>
    </citation>
    <scope>NUCLEOTIDE SEQUENCE [LARGE SCALE GENOMIC DNA]</scope>
    <source>
        <strain evidence="15">Tucson 15010-1051.87</strain>
    </source>
</reference>
<comment type="subunit">
    <text evidence="10">Component of the NDC80 complex.</text>
</comment>
<dbReference type="InterPro" id="IPR055260">
    <property type="entry name" value="Ndc80_CH"/>
</dbReference>
<dbReference type="HOGENOM" id="CLU_424071_0_0_1"/>
<evidence type="ECO:0000256" key="4">
    <source>
        <dbReference type="ARBA" id="ARBA00022776"/>
    </source>
</evidence>
<name>B4M2L0_DROVI</name>
<evidence type="ECO:0000256" key="12">
    <source>
        <dbReference type="SAM" id="MobiDB-lite"/>
    </source>
</evidence>
<dbReference type="STRING" id="7244.B4M2L0"/>
<dbReference type="AlphaFoldDB" id="B4M2L0"/>
<dbReference type="eggNOG" id="KOG0995">
    <property type="taxonomic scope" value="Eukaryota"/>
</dbReference>
<organism evidence="14 15">
    <name type="scientific">Drosophila virilis</name>
    <name type="common">Fruit fly</name>
    <dbReference type="NCBI Taxonomy" id="7244"/>
    <lineage>
        <taxon>Eukaryota</taxon>
        <taxon>Metazoa</taxon>
        <taxon>Ecdysozoa</taxon>
        <taxon>Arthropoda</taxon>
        <taxon>Hexapoda</taxon>
        <taxon>Insecta</taxon>
        <taxon>Pterygota</taxon>
        <taxon>Neoptera</taxon>
        <taxon>Endopterygota</taxon>
        <taxon>Diptera</taxon>
        <taxon>Brachycera</taxon>
        <taxon>Muscomorpha</taxon>
        <taxon>Ephydroidea</taxon>
        <taxon>Drosophilidae</taxon>
        <taxon>Drosophila</taxon>
    </lineage>
</organism>
<feature type="coiled-coil region" evidence="11">
    <location>
        <begin position="412"/>
        <end position="439"/>
    </location>
</feature>
<evidence type="ECO:0000256" key="8">
    <source>
        <dbReference type="ARBA" id="ARBA00023306"/>
    </source>
</evidence>
<proteinExistence type="inferred from homology"/>
<comment type="subcellular location">
    <subcellularLocation>
        <location evidence="10">Chromosome</location>
        <location evidence="10">Centromere</location>
        <location evidence="10">Kinetochore</location>
    </subcellularLocation>
    <subcellularLocation>
        <location evidence="10">Nucleus</location>
    </subcellularLocation>
</comment>
<dbReference type="GO" id="GO:0031262">
    <property type="term" value="C:Ndc80 complex"/>
    <property type="evidence" value="ECO:0007669"/>
    <property type="project" value="UniProtKB-UniRule"/>
</dbReference>
<feature type="coiled-coil region" evidence="11">
    <location>
        <begin position="314"/>
        <end position="380"/>
    </location>
</feature>
<dbReference type="Pfam" id="PF03801">
    <property type="entry name" value="Ndc80_HEC"/>
    <property type="match status" value="1"/>
</dbReference>
<gene>
    <name evidence="14" type="primary">Dvir\GJ18636</name>
    <name evidence="14" type="ORF">Dvir_GJ18636</name>
</gene>
<evidence type="ECO:0000256" key="5">
    <source>
        <dbReference type="ARBA" id="ARBA00022838"/>
    </source>
</evidence>
<dbReference type="KEGG" id="dvi:6631786"/>
<evidence type="ECO:0000256" key="2">
    <source>
        <dbReference type="ARBA" id="ARBA00022454"/>
    </source>
</evidence>
<evidence type="ECO:0000313" key="14">
    <source>
        <dbReference type="EMBL" id="EDW65914.2"/>
    </source>
</evidence>
<keyword evidence="2 10" id="KW-0158">Chromosome</keyword>
<dbReference type="InterPro" id="IPR005550">
    <property type="entry name" value="Kinetochore_Ndc80"/>
</dbReference>
<keyword evidence="6 11" id="KW-0175">Coiled coil</keyword>
<evidence type="ECO:0000256" key="1">
    <source>
        <dbReference type="ARBA" id="ARBA00007050"/>
    </source>
</evidence>
<keyword evidence="15" id="KW-1185">Reference proteome</keyword>
<feature type="domain" description="Kinetochore protein Ndc80 CH" evidence="13">
    <location>
        <begin position="82"/>
        <end position="216"/>
    </location>
</feature>
<dbReference type="InterPro" id="IPR038273">
    <property type="entry name" value="Ndc80_sf"/>
</dbReference>
<feature type="compositionally biased region" description="Polar residues" evidence="12">
    <location>
        <begin position="37"/>
        <end position="55"/>
    </location>
</feature>
<comment type="function">
    <text evidence="10">Acts as a component of the essential kinetochore-associated NDC80 complex, which is required for chromosome segregation and spindle checkpoint activity.</text>
</comment>
<dbReference type="FunCoup" id="B4M2L0">
    <property type="interactions" value="35"/>
</dbReference>
<dbReference type="InParanoid" id="B4M2L0"/>
<evidence type="ECO:0000256" key="11">
    <source>
        <dbReference type="SAM" id="Coils"/>
    </source>
</evidence>
<feature type="coiled-coil region" evidence="11">
    <location>
        <begin position="507"/>
        <end position="665"/>
    </location>
</feature>
<evidence type="ECO:0000313" key="15">
    <source>
        <dbReference type="Proteomes" id="UP000008792"/>
    </source>
</evidence>
<feature type="compositionally biased region" description="Basic and acidic residues" evidence="12">
    <location>
        <begin position="1"/>
        <end position="18"/>
    </location>
</feature>
<keyword evidence="8 10" id="KW-0131">Cell cycle</keyword>
<accession>B4M2L0</accession>
<keyword evidence="5 10" id="KW-0995">Kinetochore</keyword>
<keyword evidence="9 10" id="KW-0137">Centromere</keyword>
<dbReference type="OrthoDB" id="7459479at2759"/>
<evidence type="ECO:0000256" key="9">
    <source>
        <dbReference type="ARBA" id="ARBA00023328"/>
    </source>
</evidence>
<dbReference type="Proteomes" id="UP000008792">
    <property type="component" value="Unassembled WGS sequence"/>
</dbReference>
<dbReference type="Gene3D" id="1.10.418.30">
    <property type="entry name" value="Ncd80 complex, Ncd80 subunit"/>
    <property type="match status" value="1"/>
</dbReference>
<evidence type="ECO:0000256" key="6">
    <source>
        <dbReference type="ARBA" id="ARBA00023054"/>
    </source>
</evidence>
<dbReference type="GO" id="GO:0005634">
    <property type="term" value="C:nucleus"/>
    <property type="evidence" value="ECO:0007669"/>
    <property type="project" value="UniProtKB-SubCell"/>
</dbReference>
<keyword evidence="3 10" id="KW-0132">Cell division</keyword>
<dbReference type="EMBL" id="CH940651">
    <property type="protein sequence ID" value="EDW65914.2"/>
    <property type="molecule type" value="Genomic_DNA"/>
</dbReference>
<evidence type="ECO:0000259" key="13">
    <source>
        <dbReference type="Pfam" id="PF03801"/>
    </source>
</evidence>
<sequence length="688" mass="80817">MYRPRRTSEFHDDARDDGNVLNKRQTRTQLRSTTSSAHKPSQMLHSNWQPQSRQFSQDRDRGTPLRTGPPPTTKRSVANVNRNSVTPLRHRQASSVERPVVLHTDKKWVQEQSQLIAEYLDEMAQIHALQGFPNEFFSRGGSALRQMTMKQFVGIVNFFLQFIWRNRISVGTNHVEDITRALHKLNYPYQVNKSWLMTPTTQHSFGHVVVMLDFLKDFAPPSPGQQQASGQYEEFPFMETSEQPSYVQNTLDSMALSDTQTSSVMLNEETIQLLFIRAADCFAVWDKQKLEEYAVLKRESSDRIIKSLCDLPDAAALDADVARQQKELQQLEDQLQLHTNNNQEQLEQLRAQDQRLAFDLQTMQNNTKEYRDQIEQLCARSAQNADKMLALRKERQQLHREVGRQKCSAEEFQRMKVLLNDLENEEQFYKRQMREFTERGNNQQVRLSRAKKHLLDKVEKFNTHAQNIGLDSDICSASEKEKLELVLPLPPQHADIHARNRRLTKLLALLDQRGAQHEERRRHLEQNITELTLQNRNLDVELNQLNTQIQSYEQQLAQLHQNFKTNSSMWAQHQQLLEERRLALSVKVEQLQREHRELTELLENKRQQNEETLSDAERRQQDRLSARYDFLKKYQETLANGEEKLKEFNAIYKQNELKLANLKMELERIELPPFEDELNEVFKNAKIN</sequence>
<keyword evidence="4 10" id="KW-0498">Mitosis</keyword>
<dbReference type="PANTHER" id="PTHR10643:SF2">
    <property type="entry name" value="KINETOCHORE PROTEIN NDC80 HOMOLOG"/>
    <property type="match status" value="1"/>
</dbReference>
<dbReference type="GO" id="GO:0051301">
    <property type="term" value="P:cell division"/>
    <property type="evidence" value="ECO:0007669"/>
    <property type="project" value="UniProtKB-UniRule"/>
</dbReference>
<feature type="compositionally biased region" description="Low complexity" evidence="12">
    <location>
        <begin position="27"/>
        <end position="36"/>
    </location>
</feature>
<feature type="compositionally biased region" description="Polar residues" evidence="12">
    <location>
        <begin position="76"/>
        <end position="86"/>
    </location>
</feature>
<evidence type="ECO:0000256" key="3">
    <source>
        <dbReference type="ARBA" id="ARBA00022618"/>
    </source>
</evidence>
<protein>
    <recommendedName>
        <fullName evidence="10">Kinetochore protein NDC80</fullName>
    </recommendedName>
</protein>